<dbReference type="Gene3D" id="3.30.40.10">
    <property type="entry name" value="Zinc/RING finger domain, C3HC4 (zinc finger)"/>
    <property type="match status" value="1"/>
</dbReference>
<evidence type="ECO:0000256" key="3">
    <source>
        <dbReference type="ARBA" id="ARBA00022833"/>
    </source>
</evidence>
<evidence type="ECO:0000256" key="5">
    <source>
        <dbReference type="SAM" id="MobiDB-lite"/>
    </source>
</evidence>
<dbReference type="InterPro" id="IPR013083">
    <property type="entry name" value="Znf_RING/FYVE/PHD"/>
</dbReference>
<reference evidence="7" key="4">
    <citation type="submission" date="2025-09" db="UniProtKB">
        <authorList>
            <consortium name="Ensembl"/>
        </authorList>
    </citation>
    <scope>IDENTIFICATION</scope>
</reference>
<dbReference type="PANTHER" id="PTHR25462:SF296">
    <property type="entry name" value="MEIOTIC P26, ISOFORM F"/>
    <property type="match status" value="1"/>
</dbReference>
<dbReference type="PANTHER" id="PTHR25462">
    <property type="entry name" value="BONUS, ISOFORM C-RELATED"/>
    <property type="match status" value="1"/>
</dbReference>
<keyword evidence="2 4" id="KW-0863">Zinc-finger</keyword>
<evidence type="ECO:0000259" key="6">
    <source>
        <dbReference type="PROSITE" id="PS50089"/>
    </source>
</evidence>
<dbReference type="PROSITE" id="PS00518">
    <property type="entry name" value="ZF_RING_1"/>
    <property type="match status" value="1"/>
</dbReference>
<evidence type="ECO:0000256" key="2">
    <source>
        <dbReference type="ARBA" id="ARBA00022771"/>
    </source>
</evidence>
<dbReference type="HOGENOM" id="CLU_1839572_0_0_1"/>
<proteinExistence type="predicted"/>
<accession>F6YUL6</accession>
<dbReference type="InterPro" id="IPR001841">
    <property type="entry name" value="Znf_RING"/>
</dbReference>
<evidence type="ECO:0000313" key="8">
    <source>
        <dbReference type="Proteomes" id="UP000008144"/>
    </source>
</evidence>
<dbReference type="Proteomes" id="UP000008144">
    <property type="component" value="Chromosome 12"/>
</dbReference>
<dbReference type="PROSITE" id="PS50089">
    <property type="entry name" value="ZF_RING_2"/>
    <property type="match status" value="1"/>
</dbReference>
<evidence type="ECO:0000256" key="1">
    <source>
        <dbReference type="ARBA" id="ARBA00022723"/>
    </source>
</evidence>
<keyword evidence="8" id="KW-1185">Reference proteome</keyword>
<dbReference type="InterPro" id="IPR027370">
    <property type="entry name" value="Znf-RING_euk"/>
</dbReference>
<dbReference type="InParanoid" id="F6YUL6"/>
<reference evidence="7" key="2">
    <citation type="journal article" date="2008" name="Genome Biol.">
        <title>Improved genome assembly and evidence-based global gene model set for the chordate Ciona intestinalis: new insight into intron and operon populations.</title>
        <authorList>
            <person name="Satou Y."/>
            <person name="Mineta K."/>
            <person name="Ogasawara M."/>
            <person name="Sasakura Y."/>
            <person name="Shoguchi E."/>
            <person name="Ueno K."/>
            <person name="Yamada L."/>
            <person name="Matsumoto J."/>
            <person name="Wasserscheid J."/>
            <person name="Dewar K."/>
            <person name="Wiley G.B."/>
            <person name="Macmil S.L."/>
            <person name="Roe B.A."/>
            <person name="Zeller R.W."/>
            <person name="Hastings K.E."/>
            <person name="Lemaire P."/>
            <person name="Lindquist E."/>
            <person name="Endo T."/>
            <person name="Hotta K."/>
            <person name="Inaba K."/>
        </authorList>
    </citation>
    <scope>NUCLEOTIDE SEQUENCE [LARGE SCALE GENOMIC DNA]</scope>
    <source>
        <strain evidence="7">wild type</strain>
    </source>
</reference>
<dbReference type="GO" id="GO:0008270">
    <property type="term" value="F:zinc ion binding"/>
    <property type="evidence" value="ECO:0007669"/>
    <property type="project" value="UniProtKB-KW"/>
</dbReference>
<dbReference type="EMBL" id="EAAA01001008">
    <property type="status" value="NOT_ANNOTATED_CDS"/>
    <property type="molecule type" value="Genomic_DNA"/>
</dbReference>
<protein>
    <recommendedName>
        <fullName evidence="6">RING-type domain-containing protein</fullName>
    </recommendedName>
</protein>
<reference evidence="8" key="1">
    <citation type="journal article" date="2002" name="Science">
        <title>The draft genome of Ciona intestinalis: insights into chordate and vertebrate origins.</title>
        <authorList>
            <person name="Dehal P."/>
            <person name="Satou Y."/>
            <person name="Campbell R.K."/>
            <person name="Chapman J."/>
            <person name="Degnan B."/>
            <person name="De Tomaso A."/>
            <person name="Davidson B."/>
            <person name="Di Gregorio A."/>
            <person name="Gelpke M."/>
            <person name="Goodstein D.M."/>
            <person name="Harafuji N."/>
            <person name="Hastings K.E."/>
            <person name="Ho I."/>
            <person name="Hotta K."/>
            <person name="Huang W."/>
            <person name="Kawashima T."/>
            <person name="Lemaire P."/>
            <person name="Martinez D."/>
            <person name="Meinertzhagen I.A."/>
            <person name="Necula S."/>
            <person name="Nonaka M."/>
            <person name="Putnam N."/>
            <person name="Rash S."/>
            <person name="Saiga H."/>
            <person name="Satake M."/>
            <person name="Terry A."/>
            <person name="Yamada L."/>
            <person name="Wang H.G."/>
            <person name="Awazu S."/>
            <person name="Azumi K."/>
            <person name="Boore J."/>
            <person name="Branno M."/>
            <person name="Chin-Bow S."/>
            <person name="DeSantis R."/>
            <person name="Doyle S."/>
            <person name="Francino P."/>
            <person name="Keys D.N."/>
            <person name="Haga S."/>
            <person name="Hayashi H."/>
            <person name="Hino K."/>
            <person name="Imai K.S."/>
            <person name="Inaba K."/>
            <person name="Kano S."/>
            <person name="Kobayashi K."/>
            <person name="Kobayashi M."/>
            <person name="Lee B.I."/>
            <person name="Makabe K.W."/>
            <person name="Manohar C."/>
            <person name="Matassi G."/>
            <person name="Medina M."/>
            <person name="Mochizuki Y."/>
            <person name="Mount S."/>
            <person name="Morishita T."/>
            <person name="Miura S."/>
            <person name="Nakayama A."/>
            <person name="Nishizaka S."/>
            <person name="Nomoto H."/>
            <person name="Ohta F."/>
            <person name="Oishi K."/>
            <person name="Rigoutsos I."/>
            <person name="Sano M."/>
            <person name="Sasaki A."/>
            <person name="Sasakura Y."/>
            <person name="Shoguchi E."/>
            <person name="Shin-i T."/>
            <person name="Spagnuolo A."/>
            <person name="Stainier D."/>
            <person name="Suzuki M.M."/>
            <person name="Tassy O."/>
            <person name="Takatori N."/>
            <person name="Tokuoka M."/>
            <person name="Yagi K."/>
            <person name="Yoshizaki F."/>
            <person name="Wada S."/>
            <person name="Zhang C."/>
            <person name="Hyatt P.D."/>
            <person name="Larimer F."/>
            <person name="Detter C."/>
            <person name="Doggett N."/>
            <person name="Glavina T."/>
            <person name="Hawkins T."/>
            <person name="Richardson P."/>
            <person name="Lucas S."/>
            <person name="Kohara Y."/>
            <person name="Levine M."/>
            <person name="Satoh N."/>
            <person name="Rokhsar D.S."/>
        </authorList>
    </citation>
    <scope>NUCLEOTIDE SEQUENCE [LARGE SCALE GENOMIC DNA]</scope>
</reference>
<feature type="region of interest" description="Disordered" evidence="5">
    <location>
        <begin position="93"/>
        <end position="112"/>
    </location>
</feature>
<dbReference type="InterPro" id="IPR017907">
    <property type="entry name" value="Znf_RING_CS"/>
</dbReference>
<reference evidence="7" key="3">
    <citation type="submission" date="2025-08" db="UniProtKB">
        <authorList>
            <consortium name="Ensembl"/>
        </authorList>
    </citation>
    <scope>IDENTIFICATION</scope>
</reference>
<dbReference type="Pfam" id="PF13445">
    <property type="entry name" value="zf-RING_UBOX"/>
    <property type="match status" value="1"/>
</dbReference>
<dbReference type="SMART" id="SM00184">
    <property type="entry name" value="RING"/>
    <property type="match status" value="1"/>
</dbReference>
<keyword evidence="1" id="KW-0479">Metal-binding</keyword>
<sequence>MSTKRNFTVPLKGNDVQDMVRTFMCCHVCKEVCSKPKQLKCSHTICQQCAMHLRTRNRETGESMIRCKVCKLLTTWYGKSLEGLKENRAMQKLVSRSGGSGGGGRRGRNGKITMYGDQDMTINIVSYAKEKEEIERTLQS</sequence>
<evidence type="ECO:0000256" key="4">
    <source>
        <dbReference type="PROSITE-ProRule" id="PRU00175"/>
    </source>
</evidence>
<dbReference type="AlphaFoldDB" id="F6YUL6"/>
<evidence type="ECO:0000313" key="7">
    <source>
        <dbReference type="Ensembl" id="ENSCINP00000002168.3"/>
    </source>
</evidence>
<dbReference type="SUPFAM" id="SSF57850">
    <property type="entry name" value="RING/U-box"/>
    <property type="match status" value="1"/>
</dbReference>
<organism evidence="7 8">
    <name type="scientific">Ciona intestinalis</name>
    <name type="common">Transparent sea squirt</name>
    <name type="synonym">Ascidia intestinalis</name>
    <dbReference type="NCBI Taxonomy" id="7719"/>
    <lineage>
        <taxon>Eukaryota</taxon>
        <taxon>Metazoa</taxon>
        <taxon>Chordata</taxon>
        <taxon>Tunicata</taxon>
        <taxon>Ascidiacea</taxon>
        <taxon>Phlebobranchia</taxon>
        <taxon>Cionidae</taxon>
        <taxon>Ciona</taxon>
    </lineage>
</organism>
<feature type="domain" description="RING-type" evidence="6">
    <location>
        <begin position="26"/>
        <end position="71"/>
    </location>
</feature>
<dbReference type="Ensembl" id="ENSCINT00000002168.3">
    <property type="protein sequence ID" value="ENSCINP00000002168.3"/>
    <property type="gene ID" value="ENSCING00000001154.3"/>
</dbReference>
<name>F6YUL6_CIOIN</name>
<dbReference type="InterPro" id="IPR047153">
    <property type="entry name" value="TRIM45/56/19-like"/>
</dbReference>
<keyword evidence="3" id="KW-0862">Zinc</keyword>